<dbReference type="RefSeq" id="WP_010702995.1">
    <property type="nucleotide sequence ID" value="NZ_KB915626.1"/>
</dbReference>
<dbReference type="Gene3D" id="1.20.150.20">
    <property type="entry name" value="ATP synthase alpha/beta chain, C-terminal domain"/>
    <property type="match status" value="1"/>
</dbReference>
<dbReference type="InterPro" id="IPR023366">
    <property type="entry name" value="ATP_synth_asu-like_sf"/>
</dbReference>
<proteinExistence type="inferred from homology"/>
<keyword evidence="9 16" id="KW-0067">ATP-binding</keyword>
<dbReference type="PANTHER" id="PTHR48082">
    <property type="entry name" value="ATP SYNTHASE SUBUNIT ALPHA, MITOCHONDRIAL"/>
    <property type="match status" value="1"/>
</dbReference>
<dbReference type="NCBIfam" id="NF009884">
    <property type="entry name" value="PRK13343.1"/>
    <property type="match status" value="1"/>
</dbReference>
<dbReference type="AlphaFoldDB" id="N6UIJ3"/>
<dbReference type="PIRSF" id="PIRSF039088">
    <property type="entry name" value="F_ATPase_subunit_alpha"/>
    <property type="match status" value="1"/>
</dbReference>
<keyword evidence="13 16" id="KW-0139">CF(1)</keyword>
<evidence type="ECO:0000259" key="17">
    <source>
        <dbReference type="Pfam" id="PF00006"/>
    </source>
</evidence>
<dbReference type="CDD" id="cd01132">
    <property type="entry name" value="F1-ATPase_alpha_CD"/>
    <property type="match status" value="1"/>
</dbReference>
<keyword evidence="10 16" id="KW-1278">Translocase</keyword>
<dbReference type="CDD" id="cd18116">
    <property type="entry name" value="ATP-synt_F1_alpha_N"/>
    <property type="match status" value="1"/>
</dbReference>
<evidence type="ECO:0000256" key="10">
    <source>
        <dbReference type="ARBA" id="ARBA00022967"/>
    </source>
</evidence>
<feature type="domain" description="ATP synthase alpha subunit C-terminal" evidence="18">
    <location>
        <begin position="381"/>
        <end position="504"/>
    </location>
</feature>
<feature type="domain" description="ATPase F1/V1/A1 complex alpha/beta subunit N-terminal" evidence="19">
    <location>
        <begin position="25"/>
        <end position="92"/>
    </location>
</feature>
<comment type="subcellular location">
    <subcellularLocation>
        <location evidence="16">Cell membrane</location>
        <topology evidence="16">Peripheral membrane protein</topology>
    </subcellularLocation>
    <subcellularLocation>
        <location evidence="2">Membrane</location>
    </subcellularLocation>
</comment>
<comment type="function">
    <text evidence="1 16">Produces ATP from ADP in the presence of a proton gradient across the membrane. The alpha chain is a regulatory subunit.</text>
</comment>
<dbReference type="HAMAP" id="MF_01346">
    <property type="entry name" value="ATP_synth_alpha_bact"/>
    <property type="match status" value="1"/>
</dbReference>
<feature type="site" description="Required for activity" evidence="16">
    <location>
        <position position="372"/>
    </location>
</feature>
<dbReference type="GO" id="GO:0005886">
    <property type="term" value="C:plasma membrane"/>
    <property type="evidence" value="ECO:0007669"/>
    <property type="project" value="UniProtKB-SubCell"/>
</dbReference>
<evidence type="ECO:0000256" key="11">
    <source>
        <dbReference type="ARBA" id="ARBA00023065"/>
    </source>
</evidence>
<evidence type="ECO:0000256" key="14">
    <source>
        <dbReference type="ARBA" id="ARBA00023310"/>
    </source>
</evidence>
<evidence type="ECO:0000256" key="4">
    <source>
        <dbReference type="ARBA" id="ARBA00022448"/>
    </source>
</evidence>
<dbReference type="GO" id="GO:0043531">
    <property type="term" value="F:ADP binding"/>
    <property type="evidence" value="ECO:0007669"/>
    <property type="project" value="TreeGrafter"/>
</dbReference>
<evidence type="ECO:0000256" key="1">
    <source>
        <dbReference type="ARBA" id="ARBA00003784"/>
    </source>
</evidence>
<evidence type="ECO:0000313" key="20">
    <source>
        <dbReference type="EMBL" id="ENN90053.1"/>
    </source>
</evidence>
<dbReference type="InterPro" id="IPR000793">
    <property type="entry name" value="ATP_synth_asu_C"/>
</dbReference>
<dbReference type="InterPro" id="IPR000194">
    <property type="entry name" value="ATPase_F1/V1/A1_a/bsu_nucl-bd"/>
</dbReference>
<dbReference type="InterPro" id="IPR004100">
    <property type="entry name" value="ATPase_F1/V1/A1_a/bsu_N"/>
</dbReference>
<evidence type="ECO:0000256" key="8">
    <source>
        <dbReference type="ARBA" id="ARBA00022781"/>
    </source>
</evidence>
<dbReference type="InterPro" id="IPR005294">
    <property type="entry name" value="ATP_synth_F1_asu"/>
</dbReference>
<dbReference type="FunFam" id="3.40.50.300:FF:002432">
    <property type="entry name" value="ATP synthase subunit alpha, mitochondrial"/>
    <property type="match status" value="1"/>
</dbReference>
<dbReference type="NCBIfam" id="TIGR00962">
    <property type="entry name" value="atpA"/>
    <property type="match status" value="1"/>
</dbReference>
<evidence type="ECO:0000256" key="6">
    <source>
        <dbReference type="ARBA" id="ARBA00022519"/>
    </source>
</evidence>
<keyword evidence="6" id="KW-0997">Cell inner membrane</keyword>
<keyword evidence="5 16" id="KW-1003">Cell membrane</keyword>
<dbReference type="InterPro" id="IPR033732">
    <property type="entry name" value="ATP_synth_F1_a_nt-bd_dom"/>
</dbReference>
<dbReference type="FunFam" id="1.20.150.20:FF:000001">
    <property type="entry name" value="ATP synthase subunit alpha"/>
    <property type="match status" value="1"/>
</dbReference>
<dbReference type="HOGENOM" id="CLU_010091_2_1_5"/>
<dbReference type="GO" id="GO:0005524">
    <property type="term" value="F:ATP binding"/>
    <property type="evidence" value="ECO:0007669"/>
    <property type="project" value="UniProtKB-UniRule"/>
</dbReference>
<dbReference type="FunFam" id="2.40.30.20:FF:000001">
    <property type="entry name" value="ATP synthase subunit alpha"/>
    <property type="match status" value="1"/>
</dbReference>
<keyword evidence="14 16" id="KW-0066">ATP synthesis</keyword>
<evidence type="ECO:0000256" key="16">
    <source>
        <dbReference type="HAMAP-Rule" id="MF_01346"/>
    </source>
</evidence>
<dbReference type="PATRIC" id="fig|1094492.3.peg.1366"/>
<keyword evidence="8 16" id="KW-0375">Hydrogen ion transport</keyword>
<evidence type="ECO:0000256" key="3">
    <source>
        <dbReference type="ARBA" id="ARBA00008936"/>
    </source>
</evidence>
<accession>N6UIJ3</accession>
<keyword evidence="4 16" id="KW-0813">Transport</keyword>
<dbReference type="PANTHER" id="PTHR48082:SF2">
    <property type="entry name" value="ATP SYNTHASE SUBUNIT ALPHA, MITOCHONDRIAL"/>
    <property type="match status" value="1"/>
</dbReference>
<evidence type="ECO:0000256" key="5">
    <source>
        <dbReference type="ARBA" id="ARBA00022475"/>
    </source>
</evidence>
<evidence type="ECO:0000259" key="18">
    <source>
        <dbReference type="Pfam" id="PF00306"/>
    </source>
</evidence>
<evidence type="ECO:0000313" key="21">
    <source>
        <dbReference type="Proteomes" id="UP000014026"/>
    </source>
</evidence>
<dbReference type="InterPro" id="IPR036121">
    <property type="entry name" value="ATPase_F1/V1/A1_a/bsu_N_sf"/>
</dbReference>
<dbReference type="Gene3D" id="2.40.30.20">
    <property type="match status" value="1"/>
</dbReference>
<gene>
    <name evidence="16 20" type="primary">atpA</name>
    <name evidence="20" type="ORF">m02_12540</name>
</gene>
<evidence type="ECO:0000259" key="19">
    <source>
        <dbReference type="Pfam" id="PF02874"/>
    </source>
</evidence>
<dbReference type="InterPro" id="IPR038376">
    <property type="entry name" value="ATP_synth_asu_C_sf"/>
</dbReference>
<dbReference type="EMBL" id="AGWB01000036">
    <property type="protein sequence ID" value="ENN90053.1"/>
    <property type="molecule type" value="Genomic_DNA"/>
</dbReference>
<evidence type="ECO:0000256" key="9">
    <source>
        <dbReference type="ARBA" id="ARBA00022840"/>
    </source>
</evidence>
<dbReference type="STRING" id="1094492.m02_12540"/>
<dbReference type="Pfam" id="PF00306">
    <property type="entry name" value="ATP-synt_ab_C"/>
    <property type="match status" value="1"/>
</dbReference>
<dbReference type="InterPro" id="IPR027417">
    <property type="entry name" value="P-loop_NTPase"/>
</dbReference>
<dbReference type="SUPFAM" id="SSF52540">
    <property type="entry name" value="P-loop containing nucleoside triphosphate hydrolases"/>
    <property type="match status" value="1"/>
</dbReference>
<evidence type="ECO:0000256" key="7">
    <source>
        <dbReference type="ARBA" id="ARBA00022741"/>
    </source>
</evidence>
<comment type="catalytic activity">
    <reaction evidence="16">
        <text>ATP + H2O + 4 H(+)(in) = ADP + phosphate + 5 H(+)(out)</text>
        <dbReference type="Rhea" id="RHEA:57720"/>
        <dbReference type="ChEBI" id="CHEBI:15377"/>
        <dbReference type="ChEBI" id="CHEBI:15378"/>
        <dbReference type="ChEBI" id="CHEBI:30616"/>
        <dbReference type="ChEBI" id="CHEBI:43474"/>
        <dbReference type="ChEBI" id="CHEBI:456216"/>
        <dbReference type="EC" id="7.1.2.2"/>
    </reaction>
</comment>
<dbReference type="CDD" id="cd18113">
    <property type="entry name" value="ATP-synt_F1_alpha_C"/>
    <property type="match status" value="1"/>
</dbReference>
<dbReference type="SUPFAM" id="SSF50615">
    <property type="entry name" value="N-terminal domain of alpha and beta subunits of F1 ATP synthase"/>
    <property type="match status" value="1"/>
</dbReference>
<dbReference type="Proteomes" id="UP000014026">
    <property type="component" value="Unassembled WGS sequence"/>
</dbReference>
<name>N6UIJ3_9HYPH</name>
<dbReference type="EC" id="7.1.2.2" evidence="16"/>
<keyword evidence="7 16" id="KW-0547">Nucleotide-binding</keyword>
<keyword evidence="11 16" id="KW-0406">Ion transport</keyword>
<dbReference type="GO" id="GO:0046933">
    <property type="term" value="F:proton-transporting ATP synthase activity, rotational mechanism"/>
    <property type="evidence" value="ECO:0007669"/>
    <property type="project" value="UniProtKB-UniRule"/>
</dbReference>
<comment type="caution">
    <text evidence="20">The sequence shown here is derived from an EMBL/GenBank/DDBJ whole genome shotgun (WGS) entry which is preliminary data.</text>
</comment>
<comment type="similarity">
    <text evidence="3 16">Belongs to the ATPase alpha/beta chains family.</text>
</comment>
<dbReference type="PROSITE" id="PS00152">
    <property type="entry name" value="ATPASE_ALPHA_BETA"/>
    <property type="match status" value="1"/>
</dbReference>
<evidence type="ECO:0000256" key="12">
    <source>
        <dbReference type="ARBA" id="ARBA00023136"/>
    </source>
</evidence>
<dbReference type="GO" id="GO:0045259">
    <property type="term" value="C:proton-transporting ATP synthase complex"/>
    <property type="evidence" value="ECO:0007669"/>
    <property type="project" value="UniProtKB-KW"/>
</dbReference>
<feature type="binding site" evidence="16">
    <location>
        <begin position="169"/>
        <end position="176"/>
    </location>
    <ligand>
        <name>ATP</name>
        <dbReference type="ChEBI" id="CHEBI:30616"/>
    </ligand>
</feature>
<sequence>MDIRPSEISKILKEQIKNFNQKAEVSEIGWVLSVGNGIARVYGLDNVQAGEMVSFSNGVRGMALNLEMDNVGVVIFGSDRDIREGDCVKRLGAIIDVPVGPALLGRVVDALGNPLDGKGPIQTPHRRRVDVKAPGIIPRQSVHEPMVTGLKAIDALVPIGRGQRELVIGDRQTGKTAILLDAFLNQKSFHEKGSEHDQDKVYCIYVAIGQKRSTVAQFVKVLEERGALDYSIIVAATASDPAPMQFIAPLAGCAMGEYFRDNGKHALIGYDDLSKQAVAYREMSLLLRRPPGREAYPGDVFYLHSRLLERAAKLNADHGSGSLTALPVIETQANDVSAYIPTNVISITDGQIFLETNLFYQGIRPAINVGLSVSRVGSAAQIKAMKQVAGSIKGELAQYREMAAFAQFGSDLDASTQRLLNRGARLVELLKQKQFSPLKIQEQVVVIFAGVNGYLDSLAVCDVDRFEQGLLAFLRRDYPDLLDAIGDQKQLTDTLKSKLVDVLDAYKKNFS</sequence>
<comment type="subunit">
    <text evidence="15">F-type ATPases have 2 components, CF(1) - the catalytic core - and CF(0) - the membrane proton channel. CF(1) has five subunits: alpha(3), beta(3), gamma(1), delta(1), epsilon(1). CF(0) has four main subunits: a(1), b(1), b'(1) and c(9-12).</text>
</comment>
<keyword evidence="12 16" id="KW-0472">Membrane</keyword>
<reference evidence="20 21" key="1">
    <citation type="journal article" date="2013" name="PLoS Genet.">
        <title>A gene transfer agent and a dynamic repertoire of secretion systems hold the keys to the explosive radiation of the emerging pathogen Bartonella.</title>
        <authorList>
            <person name="Guy L."/>
            <person name="Nystedt B."/>
            <person name="Toft C."/>
            <person name="Zaremba-Niedzwiedzka K."/>
            <person name="Berglund E.C."/>
            <person name="Granberg F."/>
            <person name="Naslund K."/>
            <person name="Eriksson A.S."/>
            <person name="Andersson S.G."/>
        </authorList>
    </citation>
    <scope>NUCLEOTIDE SEQUENCE [LARGE SCALE GENOMIC DNA]</scope>
    <source>
        <strain evidence="21">m02</strain>
    </source>
</reference>
<evidence type="ECO:0000256" key="15">
    <source>
        <dbReference type="ARBA" id="ARBA00026013"/>
    </source>
</evidence>
<dbReference type="InterPro" id="IPR020003">
    <property type="entry name" value="ATPase_a/bsu_AS"/>
</dbReference>
<dbReference type="Pfam" id="PF02874">
    <property type="entry name" value="ATP-synt_ab_N"/>
    <property type="match status" value="1"/>
</dbReference>
<dbReference type="Pfam" id="PF00006">
    <property type="entry name" value="ATP-synt_ab"/>
    <property type="match status" value="1"/>
</dbReference>
<evidence type="ECO:0000256" key="13">
    <source>
        <dbReference type="ARBA" id="ARBA00023196"/>
    </source>
</evidence>
<protein>
    <recommendedName>
        <fullName evidence="16">ATP synthase subunit alpha</fullName>
        <ecNumber evidence="16">7.1.2.2</ecNumber>
    </recommendedName>
    <alternativeName>
        <fullName evidence="16">ATP synthase F1 sector subunit alpha</fullName>
    </alternativeName>
    <alternativeName>
        <fullName evidence="16">F-ATPase subunit alpha</fullName>
    </alternativeName>
</protein>
<organism evidence="20 21">
    <name type="scientific">Bartonella bovis m02</name>
    <dbReference type="NCBI Taxonomy" id="1094492"/>
    <lineage>
        <taxon>Bacteria</taxon>
        <taxon>Pseudomonadati</taxon>
        <taxon>Pseudomonadota</taxon>
        <taxon>Alphaproteobacteria</taxon>
        <taxon>Hyphomicrobiales</taxon>
        <taxon>Bartonellaceae</taxon>
        <taxon>Bartonella</taxon>
    </lineage>
</organism>
<dbReference type="SUPFAM" id="SSF47917">
    <property type="entry name" value="C-terminal domain of alpha and beta subunits of F1 ATP synthase"/>
    <property type="match status" value="1"/>
</dbReference>
<dbReference type="Gene3D" id="3.40.50.300">
    <property type="entry name" value="P-loop containing nucleotide triphosphate hydrolases"/>
    <property type="match status" value="1"/>
</dbReference>
<feature type="domain" description="ATPase F1/V1/A1 complex alpha/beta subunit nucleotide-binding" evidence="17">
    <location>
        <begin position="149"/>
        <end position="374"/>
    </location>
</feature>
<evidence type="ECO:0000256" key="2">
    <source>
        <dbReference type="ARBA" id="ARBA00004370"/>
    </source>
</evidence>